<comment type="similarity">
    <text evidence="1">Belongs to the IlvD/Edd family.</text>
</comment>
<evidence type="ECO:0000259" key="3">
    <source>
        <dbReference type="Pfam" id="PF00920"/>
    </source>
</evidence>
<proteinExistence type="inferred from homology"/>
<dbReference type="Gramene" id="KVI08242">
    <property type="protein sequence ID" value="KVI08242"/>
    <property type="gene ID" value="Ccrd_013388"/>
</dbReference>
<dbReference type="InterPro" id="IPR037237">
    <property type="entry name" value="IlvD/EDD_N"/>
</dbReference>
<organism evidence="4 5">
    <name type="scientific">Cynara cardunculus var. scolymus</name>
    <name type="common">Globe artichoke</name>
    <name type="synonym">Cynara scolymus</name>
    <dbReference type="NCBI Taxonomy" id="59895"/>
    <lineage>
        <taxon>Eukaryota</taxon>
        <taxon>Viridiplantae</taxon>
        <taxon>Streptophyta</taxon>
        <taxon>Embryophyta</taxon>
        <taxon>Tracheophyta</taxon>
        <taxon>Spermatophyta</taxon>
        <taxon>Magnoliopsida</taxon>
        <taxon>eudicotyledons</taxon>
        <taxon>Gunneridae</taxon>
        <taxon>Pentapetalae</taxon>
        <taxon>asterids</taxon>
        <taxon>campanulids</taxon>
        <taxon>Asterales</taxon>
        <taxon>Asteraceae</taxon>
        <taxon>Carduoideae</taxon>
        <taxon>Cardueae</taxon>
        <taxon>Carduinae</taxon>
        <taxon>Cynara</taxon>
    </lineage>
</organism>
<feature type="non-terminal residue" evidence="4">
    <location>
        <position position="1"/>
    </location>
</feature>
<dbReference type="STRING" id="59895.A0A103YFP5"/>
<keyword evidence="5" id="KW-1185">Reference proteome</keyword>
<dbReference type="Proteomes" id="UP000243975">
    <property type="component" value="Unassembled WGS sequence"/>
</dbReference>
<dbReference type="SUPFAM" id="SSF143975">
    <property type="entry name" value="IlvD/EDD N-terminal domain-like"/>
    <property type="match status" value="1"/>
</dbReference>
<dbReference type="InterPro" id="IPR050165">
    <property type="entry name" value="DHAD_IlvD/Edd"/>
</dbReference>
<dbReference type="AlphaFoldDB" id="A0A103YFP5"/>
<evidence type="ECO:0000313" key="4">
    <source>
        <dbReference type="EMBL" id="KVI08242.1"/>
    </source>
</evidence>
<dbReference type="GO" id="GO:0004160">
    <property type="term" value="F:dihydroxy-acid dehydratase activity"/>
    <property type="evidence" value="ECO:0007669"/>
    <property type="project" value="TreeGrafter"/>
</dbReference>
<reference evidence="4 5" key="1">
    <citation type="journal article" date="2016" name="Sci. Rep.">
        <title>The genome sequence of the outbreeding globe artichoke constructed de novo incorporating a phase-aware low-pass sequencing strategy of F1 progeny.</title>
        <authorList>
            <person name="Scaglione D."/>
            <person name="Reyes-Chin-Wo S."/>
            <person name="Acquadro A."/>
            <person name="Froenicke L."/>
            <person name="Portis E."/>
            <person name="Beitel C."/>
            <person name="Tirone M."/>
            <person name="Mauro R."/>
            <person name="Lo Monaco A."/>
            <person name="Mauromicale G."/>
            <person name="Faccioli P."/>
            <person name="Cattivelli L."/>
            <person name="Rieseberg L."/>
            <person name="Michelmore R."/>
            <person name="Lanteri S."/>
        </authorList>
    </citation>
    <scope>NUCLEOTIDE SEQUENCE [LARGE SCALE GENOMIC DNA]</scope>
    <source>
        <strain evidence="4">2C</strain>
    </source>
</reference>
<sequence length="123" mass="13678">MYTENSMASTIEAMRMSLPYSSSTPVEDPLKLDECRLPGKYLLNLIKMDLKLKDIITLKSLHNAMVTVMALVGSTNVVLHLIAIARLEEHLQSFATFWSSGILMEIGKDAMIAAISEDPMSFK</sequence>
<dbReference type="InterPro" id="IPR000581">
    <property type="entry name" value="ILV_EDD_N"/>
</dbReference>
<dbReference type="PANTHER" id="PTHR21000:SF5">
    <property type="entry name" value="DIHYDROXY-ACID DEHYDRATASE, MITOCHONDRIAL"/>
    <property type="match status" value="1"/>
</dbReference>
<dbReference type="PANTHER" id="PTHR21000">
    <property type="entry name" value="DIHYDROXY-ACID DEHYDRATASE DAD"/>
    <property type="match status" value="1"/>
</dbReference>
<dbReference type="GO" id="GO:0009570">
    <property type="term" value="C:chloroplast stroma"/>
    <property type="evidence" value="ECO:0007669"/>
    <property type="project" value="TreeGrafter"/>
</dbReference>
<evidence type="ECO:0000313" key="5">
    <source>
        <dbReference type="Proteomes" id="UP000243975"/>
    </source>
</evidence>
<comment type="caution">
    <text evidence="4">The sequence shown here is derived from an EMBL/GenBank/DDBJ whole genome shotgun (WGS) entry which is preliminary data.</text>
</comment>
<protein>
    <submittedName>
        <fullName evidence="4">Dihydroxy-acid/6-phosphogluconate dehydratase</fullName>
    </submittedName>
</protein>
<dbReference type="EMBL" id="LEKV01001161">
    <property type="protein sequence ID" value="KVI08242.1"/>
    <property type="molecule type" value="Genomic_DNA"/>
</dbReference>
<dbReference type="GO" id="GO:0009082">
    <property type="term" value="P:branched-chain amino acid biosynthetic process"/>
    <property type="evidence" value="ECO:0007669"/>
    <property type="project" value="TreeGrafter"/>
</dbReference>
<name>A0A103YFP5_CYNCS</name>
<evidence type="ECO:0000256" key="2">
    <source>
        <dbReference type="ARBA" id="ARBA00023239"/>
    </source>
</evidence>
<evidence type="ECO:0000256" key="1">
    <source>
        <dbReference type="ARBA" id="ARBA00006486"/>
    </source>
</evidence>
<dbReference type="Pfam" id="PF00920">
    <property type="entry name" value="ILVD_EDD_N"/>
    <property type="match status" value="1"/>
</dbReference>
<keyword evidence="2" id="KW-0456">Lyase</keyword>
<accession>A0A103YFP5</accession>
<gene>
    <name evidence="4" type="ORF">Ccrd_013388</name>
</gene>
<feature type="domain" description="Dihydroxy-acid/6-phosphogluconate dehydratase N-terminal" evidence="3">
    <location>
        <begin position="1"/>
        <end position="87"/>
    </location>
</feature>